<dbReference type="SUPFAM" id="SSF53597">
    <property type="entry name" value="Dihydrofolate reductase-like"/>
    <property type="match status" value="1"/>
</dbReference>
<dbReference type="Pfam" id="PF01872">
    <property type="entry name" value="RibD_C"/>
    <property type="match status" value="1"/>
</dbReference>
<dbReference type="Gene3D" id="3.40.430.10">
    <property type="entry name" value="Dihydrofolate Reductase, subunit A"/>
    <property type="match status" value="1"/>
</dbReference>
<comment type="caution">
    <text evidence="2">The sequence shown here is derived from an EMBL/GenBank/DDBJ whole genome shotgun (WGS) entry which is preliminary data.</text>
</comment>
<reference evidence="2 3" key="1">
    <citation type="journal article" date="2019" name="Int. J. Syst. Evol. Microbiol.">
        <title>The Global Catalogue of Microorganisms (GCM) 10K type strain sequencing project: providing services to taxonomists for standard genome sequencing and annotation.</title>
        <authorList>
            <consortium name="The Broad Institute Genomics Platform"/>
            <consortium name="The Broad Institute Genome Sequencing Center for Infectious Disease"/>
            <person name="Wu L."/>
            <person name="Ma J."/>
        </authorList>
    </citation>
    <scope>NUCLEOTIDE SEQUENCE [LARGE SCALE GENOMIC DNA]</scope>
    <source>
        <strain evidence="2 3">NBRC 111368</strain>
    </source>
</reference>
<evidence type="ECO:0000313" key="3">
    <source>
        <dbReference type="Proteomes" id="UP001596328"/>
    </source>
</evidence>
<name>A0ABD5RWW2_9EURY</name>
<evidence type="ECO:0000313" key="2">
    <source>
        <dbReference type="EMBL" id="MFC6723751.1"/>
    </source>
</evidence>
<gene>
    <name evidence="2" type="ORF">ACFQE1_05030</name>
</gene>
<dbReference type="AlphaFoldDB" id="A0ABD5RWW2"/>
<dbReference type="InterPro" id="IPR002734">
    <property type="entry name" value="RibDG_C"/>
</dbReference>
<sequence>MHVVVNAAMSADGKLATRRREQLRISGPEDFDRVDRMRAAADGVMVGVGT</sequence>
<proteinExistence type="predicted"/>
<dbReference type="EMBL" id="JBHSWU010000042">
    <property type="protein sequence ID" value="MFC6723751.1"/>
    <property type="molecule type" value="Genomic_DNA"/>
</dbReference>
<feature type="non-terminal residue" evidence="2">
    <location>
        <position position="50"/>
    </location>
</feature>
<evidence type="ECO:0000259" key="1">
    <source>
        <dbReference type="Pfam" id="PF01872"/>
    </source>
</evidence>
<accession>A0ABD5RWW2</accession>
<dbReference type="InterPro" id="IPR024072">
    <property type="entry name" value="DHFR-like_dom_sf"/>
</dbReference>
<keyword evidence="3" id="KW-1185">Reference proteome</keyword>
<dbReference type="Proteomes" id="UP001596328">
    <property type="component" value="Unassembled WGS sequence"/>
</dbReference>
<protein>
    <submittedName>
        <fullName evidence="2">Dihydrofolate reductase family protein</fullName>
    </submittedName>
</protein>
<feature type="domain" description="Bacterial bifunctional deaminase-reductase C-terminal" evidence="1">
    <location>
        <begin position="2"/>
        <end position="50"/>
    </location>
</feature>
<organism evidence="2 3">
    <name type="scientific">Halobium palmae</name>
    <dbReference type="NCBI Taxonomy" id="1776492"/>
    <lineage>
        <taxon>Archaea</taxon>
        <taxon>Methanobacteriati</taxon>
        <taxon>Methanobacteriota</taxon>
        <taxon>Stenosarchaea group</taxon>
        <taxon>Halobacteria</taxon>
        <taxon>Halobacteriales</taxon>
        <taxon>Haloferacaceae</taxon>
        <taxon>Halobium</taxon>
    </lineage>
</organism>